<feature type="region of interest" description="Disordered" evidence="10">
    <location>
        <begin position="1"/>
        <end position="109"/>
    </location>
</feature>
<dbReference type="InterPro" id="IPR002075">
    <property type="entry name" value="NTF2_dom"/>
</dbReference>
<sequence length="612" mass="67681">MSYGPPSSQRQTPPPADRFRTHPSRLANLPPSFVRHLQSGRRNRDAPYAKPDGGSLASRISGPSGSSAKGKRRGANLNPSNSRRAPEGTPDILKDSGSRAEQIRRQQHSKLSEVIRGEEIKNWLRSRLVAPGVVNMSDLANDPWLKEHGIAPPGSPEAPANAGHVFWKLIQTTLETPESRIVTMSLAHNGFKSLHQLSKLPICLPYIRALDLSNNPIAKSDELKHLQSPGEQKGKASSAAGSLKSLVELKLEGTKFREEMLQRPDGGEKYQHDILRRFPGLLILDSVQLNRIVFPLERKPIVKRTEEERKPLAARAFTYPIDVTTAFEENEACKSAVMDFCGRFFPLWDNNRVEAMDFYHPEATISISANTLPSRSAQATELAKSRSSRPQPVSFEAWVTLPGRNFFRSCTTVEQRVKTLKSPMDQAELLRWLTKSVPDTKHPLEDASKWSIDAWYFDTNNDRISAVIQGEFQELPSMTYRSFTRTFILAAPPPGTPAATKGYPCVILSDTMVVHSYLGSTGSWDNKATLVKGDISIVPPAVGAVPIPAVTVTAAPGDEAAQKAAMVEQVRQRTGMNAQFSELCLAQNGWDVERAVVNFQEIRATIPPEAFQ</sequence>
<keyword evidence="4" id="KW-0433">Leucine-rich repeat</keyword>
<evidence type="ECO:0000256" key="4">
    <source>
        <dbReference type="ARBA" id="ARBA00022614"/>
    </source>
</evidence>
<dbReference type="SUPFAM" id="SSF46934">
    <property type="entry name" value="UBA-like"/>
    <property type="match status" value="1"/>
</dbReference>
<dbReference type="GO" id="GO:0042272">
    <property type="term" value="C:nuclear RNA export factor complex"/>
    <property type="evidence" value="ECO:0007669"/>
    <property type="project" value="UniProtKB-ARBA"/>
</dbReference>
<dbReference type="InterPro" id="IPR009060">
    <property type="entry name" value="UBA-like_sf"/>
</dbReference>
<dbReference type="InterPro" id="IPR018222">
    <property type="entry name" value="Nuclear_transport_factor_2_euk"/>
</dbReference>
<dbReference type="HOGENOM" id="CLU_024991_0_0_1"/>
<reference evidence="13 14" key="1">
    <citation type="journal article" date="2012" name="Eukaryot. Cell">
        <title>Genome sequence of the Trichosporon asahii environmental strain CBS 8904.</title>
        <authorList>
            <person name="Yang R.Y."/>
            <person name="Li H.T."/>
            <person name="Zhu H."/>
            <person name="Zhou G.P."/>
            <person name="Wang M."/>
            <person name="Wang L."/>
        </authorList>
    </citation>
    <scope>NUCLEOTIDE SEQUENCE [LARGE SCALE GENOMIC DNA]</scope>
    <source>
        <strain evidence="13 14">CBS 8904</strain>
    </source>
</reference>
<dbReference type="PANTHER" id="PTHR10662">
    <property type="entry name" value="NUCLEAR RNA EXPORT FACTOR"/>
    <property type="match status" value="1"/>
</dbReference>
<evidence type="ECO:0000256" key="9">
    <source>
        <dbReference type="ARBA" id="ARBA00069694"/>
    </source>
</evidence>
<dbReference type="FunFam" id="1.10.8.10:FF:000018">
    <property type="entry name" value="Nuclear RNA export factor 1"/>
    <property type="match status" value="1"/>
</dbReference>
<dbReference type="InterPro" id="IPR005637">
    <property type="entry name" value="TAP_C_dom"/>
</dbReference>
<evidence type="ECO:0000259" key="12">
    <source>
        <dbReference type="PROSITE" id="PS51281"/>
    </source>
</evidence>
<dbReference type="PROSITE" id="PS51450">
    <property type="entry name" value="LRR"/>
    <property type="match status" value="1"/>
</dbReference>
<evidence type="ECO:0000313" key="13">
    <source>
        <dbReference type="EMBL" id="EKC99405.1"/>
    </source>
</evidence>
<dbReference type="SUPFAM" id="SSF52058">
    <property type="entry name" value="L domain-like"/>
    <property type="match status" value="1"/>
</dbReference>
<dbReference type="Gene3D" id="3.80.10.10">
    <property type="entry name" value="Ribonuclease Inhibitor"/>
    <property type="match status" value="1"/>
</dbReference>
<evidence type="ECO:0000259" key="11">
    <source>
        <dbReference type="PROSITE" id="PS50177"/>
    </source>
</evidence>
<dbReference type="PROSITE" id="PS50177">
    <property type="entry name" value="NTF2_DOMAIN"/>
    <property type="match status" value="1"/>
</dbReference>
<evidence type="ECO:0000256" key="10">
    <source>
        <dbReference type="SAM" id="MobiDB-lite"/>
    </source>
</evidence>
<keyword evidence="14" id="KW-1185">Reference proteome</keyword>
<dbReference type="eggNOG" id="KOG3763">
    <property type="taxonomic scope" value="Eukaryota"/>
</dbReference>
<evidence type="ECO:0000313" key="14">
    <source>
        <dbReference type="Proteomes" id="UP000006757"/>
    </source>
</evidence>
<dbReference type="PANTHER" id="PTHR10662:SF22">
    <property type="entry name" value="NUCLEAR RNA EXPORT FACTOR 1"/>
    <property type="match status" value="1"/>
</dbReference>
<gene>
    <name evidence="13" type="ORF">A1Q2_06342</name>
</gene>
<dbReference type="PROSITE" id="PS51281">
    <property type="entry name" value="TAP_C"/>
    <property type="match status" value="1"/>
</dbReference>
<evidence type="ECO:0000256" key="2">
    <source>
        <dbReference type="ARBA" id="ARBA00009285"/>
    </source>
</evidence>
<accession>K1VEX0</accession>
<evidence type="ECO:0000256" key="5">
    <source>
        <dbReference type="ARBA" id="ARBA00022737"/>
    </source>
</evidence>
<organism evidence="13 14">
    <name type="scientific">Trichosporon asahii var. asahii (strain CBS 8904)</name>
    <name type="common">Yeast</name>
    <dbReference type="NCBI Taxonomy" id="1220162"/>
    <lineage>
        <taxon>Eukaryota</taxon>
        <taxon>Fungi</taxon>
        <taxon>Dikarya</taxon>
        <taxon>Basidiomycota</taxon>
        <taxon>Agaricomycotina</taxon>
        <taxon>Tremellomycetes</taxon>
        <taxon>Trichosporonales</taxon>
        <taxon>Trichosporonaceae</taxon>
        <taxon>Trichosporon</taxon>
    </lineage>
</organism>
<feature type="domain" description="NTF2" evidence="11">
    <location>
        <begin position="336"/>
        <end position="514"/>
    </location>
</feature>
<dbReference type="Proteomes" id="UP000006757">
    <property type="component" value="Unassembled WGS sequence"/>
</dbReference>
<dbReference type="InterPro" id="IPR030217">
    <property type="entry name" value="NXF_fam"/>
</dbReference>
<dbReference type="Gene3D" id="3.10.450.50">
    <property type="match status" value="1"/>
</dbReference>
<feature type="compositionally biased region" description="Basic and acidic residues" evidence="10">
    <location>
        <begin position="92"/>
        <end position="109"/>
    </location>
</feature>
<protein>
    <recommendedName>
        <fullName evidence="9">mRNA export factor MEX67</fullName>
    </recommendedName>
</protein>
<dbReference type="InParanoid" id="K1VEX0"/>
<dbReference type="Gene3D" id="1.10.8.10">
    <property type="entry name" value="DNA helicase RuvA subunit, C-terminal domain"/>
    <property type="match status" value="1"/>
</dbReference>
<dbReference type="SMART" id="SM00804">
    <property type="entry name" value="TAP_C"/>
    <property type="match status" value="1"/>
</dbReference>
<dbReference type="EMBL" id="AMBO01000372">
    <property type="protein sequence ID" value="EKC99405.1"/>
    <property type="molecule type" value="Genomic_DNA"/>
</dbReference>
<comment type="subcellular location">
    <subcellularLocation>
        <location evidence="1">Nucleus</location>
    </subcellularLocation>
</comment>
<keyword evidence="3" id="KW-0813">Transport</keyword>
<dbReference type="FunCoup" id="K1VEX0">
    <property type="interactions" value="229"/>
</dbReference>
<dbReference type="OrthoDB" id="25872at2759"/>
<dbReference type="GO" id="GO:0003723">
    <property type="term" value="F:RNA binding"/>
    <property type="evidence" value="ECO:0007669"/>
    <property type="project" value="TreeGrafter"/>
</dbReference>
<feature type="compositionally biased region" description="Polar residues" evidence="10">
    <location>
        <begin position="1"/>
        <end position="11"/>
    </location>
</feature>
<name>K1VEX0_TRIAC</name>
<dbReference type="SUPFAM" id="SSF54427">
    <property type="entry name" value="NTF2-like"/>
    <property type="match status" value="1"/>
</dbReference>
<comment type="function">
    <text evidence="8">Involved in the export of mRNA from the nucleus to the cytoplasm.</text>
</comment>
<dbReference type="STRING" id="1220162.K1VEX0"/>
<dbReference type="OMA" id="KLEWAPW"/>
<comment type="similarity">
    <text evidence="2">Belongs to the NXF family.</text>
</comment>
<dbReference type="InterPro" id="IPR032710">
    <property type="entry name" value="NTF2-like_dom_sf"/>
</dbReference>
<dbReference type="GO" id="GO:0016973">
    <property type="term" value="P:poly(A)+ mRNA export from nucleus"/>
    <property type="evidence" value="ECO:0007669"/>
    <property type="project" value="TreeGrafter"/>
</dbReference>
<comment type="caution">
    <text evidence="13">The sequence shown here is derived from an EMBL/GenBank/DDBJ whole genome shotgun (WGS) entry which is preliminary data.</text>
</comment>
<keyword evidence="6" id="KW-0509">mRNA transport</keyword>
<evidence type="ECO:0000256" key="8">
    <source>
        <dbReference type="ARBA" id="ARBA00055253"/>
    </source>
</evidence>
<feature type="domain" description="TAP-C" evidence="12">
    <location>
        <begin position="561"/>
        <end position="612"/>
    </location>
</feature>
<evidence type="ECO:0000256" key="3">
    <source>
        <dbReference type="ARBA" id="ARBA00022448"/>
    </source>
</evidence>
<dbReference type="Pfam" id="PF22602">
    <property type="entry name" value="NXF_NTF2"/>
    <property type="match status" value="1"/>
</dbReference>
<dbReference type="Pfam" id="PF03943">
    <property type="entry name" value="TAP_C"/>
    <property type="match status" value="1"/>
</dbReference>
<evidence type="ECO:0000256" key="6">
    <source>
        <dbReference type="ARBA" id="ARBA00022816"/>
    </source>
</evidence>
<evidence type="ECO:0000256" key="7">
    <source>
        <dbReference type="ARBA" id="ARBA00023242"/>
    </source>
</evidence>
<dbReference type="InterPro" id="IPR001611">
    <property type="entry name" value="Leu-rich_rpt"/>
</dbReference>
<dbReference type="InterPro" id="IPR032675">
    <property type="entry name" value="LRR_dom_sf"/>
</dbReference>
<proteinExistence type="inferred from homology"/>
<keyword evidence="7" id="KW-0539">Nucleus</keyword>
<keyword evidence="5" id="KW-0677">Repeat</keyword>
<dbReference type="CDD" id="cd14342">
    <property type="entry name" value="UBA_TAP-C"/>
    <property type="match status" value="1"/>
</dbReference>
<evidence type="ECO:0000256" key="1">
    <source>
        <dbReference type="ARBA" id="ARBA00004123"/>
    </source>
</evidence>
<dbReference type="AlphaFoldDB" id="K1VEX0"/>